<accession>A0A368FV59</accession>
<sequence length="74" mass="8679">MNFSQLHSILHPPIRGIQLCSFRLLPGHCLILRRVPCCYRLLLQYSSQSHIRRRKGGNQAERRARTAQGSIRRR</sequence>
<evidence type="ECO:0000313" key="3">
    <source>
        <dbReference type="Proteomes" id="UP000252519"/>
    </source>
</evidence>
<dbReference type="AlphaFoldDB" id="A0A368FV59"/>
<feature type="region of interest" description="Disordered" evidence="1">
    <location>
        <begin position="52"/>
        <end position="74"/>
    </location>
</feature>
<evidence type="ECO:0000313" key="2">
    <source>
        <dbReference type="EMBL" id="RCN36094.1"/>
    </source>
</evidence>
<comment type="caution">
    <text evidence="2">The sequence shown here is derived from an EMBL/GenBank/DDBJ whole genome shotgun (WGS) entry which is preliminary data.</text>
</comment>
<evidence type="ECO:0000256" key="1">
    <source>
        <dbReference type="SAM" id="MobiDB-lite"/>
    </source>
</evidence>
<protein>
    <submittedName>
        <fullName evidence="2">Uncharacterized protein</fullName>
    </submittedName>
</protein>
<proteinExistence type="predicted"/>
<dbReference type="Proteomes" id="UP000252519">
    <property type="component" value="Unassembled WGS sequence"/>
</dbReference>
<reference evidence="2 3" key="1">
    <citation type="submission" date="2014-10" db="EMBL/GenBank/DDBJ databases">
        <title>Draft genome of the hookworm Ancylostoma caninum.</title>
        <authorList>
            <person name="Mitreva M."/>
        </authorList>
    </citation>
    <scope>NUCLEOTIDE SEQUENCE [LARGE SCALE GENOMIC DNA]</scope>
    <source>
        <strain evidence="2 3">Baltimore</strain>
    </source>
</reference>
<dbReference type="EMBL" id="JOJR01000590">
    <property type="protein sequence ID" value="RCN36094.1"/>
    <property type="molecule type" value="Genomic_DNA"/>
</dbReference>
<gene>
    <name evidence="2" type="ORF">ANCCAN_18029</name>
</gene>
<organism evidence="2 3">
    <name type="scientific">Ancylostoma caninum</name>
    <name type="common">Dog hookworm</name>
    <dbReference type="NCBI Taxonomy" id="29170"/>
    <lineage>
        <taxon>Eukaryota</taxon>
        <taxon>Metazoa</taxon>
        <taxon>Ecdysozoa</taxon>
        <taxon>Nematoda</taxon>
        <taxon>Chromadorea</taxon>
        <taxon>Rhabditida</taxon>
        <taxon>Rhabditina</taxon>
        <taxon>Rhabditomorpha</taxon>
        <taxon>Strongyloidea</taxon>
        <taxon>Ancylostomatidae</taxon>
        <taxon>Ancylostomatinae</taxon>
        <taxon>Ancylostoma</taxon>
    </lineage>
</organism>
<keyword evidence="3" id="KW-1185">Reference proteome</keyword>
<name>A0A368FV59_ANCCA</name>